<evidence type="ECO:0000313" key="2">
    <source>
        <dbReference type="EMBL" id="GAA3945692.1"/>
    </source>
</evidence>
<dbReference type="RefSeq" id="WP_344802206.1">
    <property type="nucleotide sequence ID" value="NZ_BAABBO010000001.1"/>
</dbReference>
<comment type="caution">
    <text evidence="2">The sequence shown here is derived from an EMBL/GenBank/DDBJ whole genome shotgun (WGS) entry which is preliminary data.</text>
</comment>
<feature type="transmembrane region" description="Helical" evidence="1">
    <location>
        <begin position="64"/>
        <end position="85"/>
    </location>
</feature>
<keyword evidence="1" id="KW-1133">Transmembrane helix</keyword>
<sequence>MKRMYYIAPDLERVSSVSEDLHAHGITDAHFNVVSANDAALDEQHIHGATFLRRLDVIHSMERGLLGGVLLGVIIVLCLQFFTTFGSTMSLGIQAAIVLFFSCAGTWIGGMGGIGTEHYKIRPFHDAVAEGKLLLMVDVPKKLEPTIRKLMAKKHRDVKLAGVGSSFNNPFAQTERLVH</sequence>
<proteinExistence type="predicted"/>
<name>A0ABP7NFJ0_9GAMM</name>
<reference evidence="3" key="1">
    <citation type="journal article" date="2019" name="Int. J. Syst. Evol. Microbiol.">
        <title>The Global Catalogue of Microorganisms (GCM) 10K type strain sequencing project: providing services to taxonomists for standard genome sequencing and annotation.</title>
        <authorList>
            <consortium name="The Broad Institute Genomics Platform"/>
            <consortium name="The Broad Institute Genome Sequencing Center for Infectious Disease"/>
            <person name="Wu L."/>
            <person name="Ma J."/>
        </authorList>
    </citation>
    <scope>NUCLEOTIDE SEQUENCE [LARGE SCALE GENOMIC DNA]</scope>
    <source>
        <strain evidence="3">JCM 17555</strain>
    </source>
</reference>
<evidence type="ECO:0000313" key="3">
    <source>
        <dbReference type="Proteomes" id="UP001501337"/>
    </source>
</evidence>
<evidence type="ECO:0000256" key="1">
    <source>
        <dbReference type="SAM" id="Phobius"/>
    </source>
</evidence>
<dbReference type="EMBL" id="BAABBO010000001">
    <property type="protein sequence ID" value="GAA3945692.1"/>
    <property type="molecule type" value="Genomic_DNA"/>
</dbReference>
<evidence type="ECO:0008006" key="4">
    <source>
        <dbReference type="Google" id="ProtNLM"/>
    </source>
</evidence>
<gene>
    <name evidence="2" type="ORF">GCM10022278_01090</name>
</gene>
<keyword evidence="1" id="KW-0812">Transmembrane</keyword>
<organism evidence="2 3">
    <name type="scientific">Allohahella marinimesophila</name>
    <dbReference type="NCBI Taxonomy" id="1054972"/>
    <lineage>
        <taxon>Bacteria</taxon>
        <taxon>Pseudomonadati</taxon>
        <taxon>Pseudomonadota</taxon>
        <taxon>Gammaproteobacteria</taxon>
        <taxon>Oceanospirillales</taxon>
        <taxon>Hahellaceae</taxon>
        <taxon>Allohahella</taxon>
    </lineage>
</organism>
<feature type="transmembrane region" description="Helical" evidence="1">
    <location>
        <begin position="91"/>
        <end position="114"/>
    </location>
</feature>
<accession>A0ABP7NFJ0</accession>
<keyword evidence="3" id="KW-1185">Reference proteome</keyword>
<keyword evidence="1" id="KW-0472">Membrane</keyword>
<protein>
    <recommendedName>
        <fullName evidence="4">DUF1269 domain-containing protein</fullName>
    </recommendedName>
</protein>
<dbReference type="Proteomes" id="UP001501337">
    <property type="component" value="Unassembled WGS sequence"/>
</dbReference>